<comment type="caution">
    <text evidence="2">The sequence shown here is derived from an EMBL/GenBank/DDBJ whole genome shotgun (WGS) entry which is preliminary data.</text>
</comment>
<sequence>MPDPSDPFDPTESPDALDSLAISLSATVTDGETGPAIELALTVRNDGGEPVTLRFPTGQRAEFAVYPTGTERNERDKTDPVWRHGEGRLFTQAVGTETLTPGESETYEGTWDGPSPGKFVVVGWVTAAAGVEADHDADWHEIDDHGLTATVTVEVG</sequence>
<protein>
    <recommendedName>
        <fullName evidence="1">Intracellular proteinase inhibitor BsuPI domain-containing protein</fullName>
    </recommendedName>
</protein>
<dbReference type="InterPro" id="IPR020481">
    <property type="entry name" value="Intracell_prot_inh_BsuPI"/>
</dbReference>
<gene>
    <name evidence="2" type="ORF">ACFR9T_01115</name>
</gene>
<dbReference type="AlphaFoldDB" id="A0ABD6BVP8"/>
<evidence type="ECO:0000313" key="2">
    <source>
        <dbReference type="EMBL" id="MFD1569202.1"/>
    </source>
</evidence>
<dbReference type="Proteomes" id="UP001597185">
    <property type="component" value="Unassembled WGS sequence"/>
</dbReference>
<reference evidence="2 3" key="1">
    <citation type="journal article" date="2019" name="Int. J. Syst. Evol. Microbiol.">
        <title>The Global Catalogue of Microorganisms (GCM) 10K type strain sequencing project: providing services to taxonomists for standard genome sequencing and annotation.</title>
        <authorList>
            <consortium name="The Broad Institute Genomics Platform"/>
            <consortium name="The Broad Institute Genome Sequencing Center for Infectious Disease"/>
            <person name="Wu L."/>
            <person name="Ma J."/>
        </authorList>
    </citation>
    <scope>NUCLEOTIDE SEQUENCE [LARGE SCALE GENOMIC DNA]</scope>
    <source>
        <strain evidence="2 3">CGMCC 1.12689</strain>
    </source>
</reference>
<organism evidence="2 3">
    <name type="scientific">Halorubrum laminariae</name>
    <dbReference type="NCBI Taxonomy" id="1433523"/>
    <lineage>
        <taxon>Archaea</taxon>
        <taxon>Methanobacteriati</taxon>
        <taxon>Methanobacteriota</taxon>
        <taxon>Stenosarchaea group</taxon>
        <taxon>Halobacteria</taxon>
        <taxon>Halobacteriales</taxon>
        <taxon>Haloferacaceae</taxon>
        <taxon>Halorubrum</taxon>
    </lineage>
</organism>
<dbReference type="Pfam" id="PF12690">
    <property type="entry name" value="BsuPI"/>
    <property type="match status" value="1"/>
</dbReference>
<accession>A0ABD6BVP8</accession>
<dbReference type="InterPro" id="IPR038144">
    <property type="entry name" value="IPI"/>
</dbReference>
<feature type="domain" description="Intracellular proteinase inhibitor BsuPI" evidence="1">
    <location>
        <begin position="32"/>
        <end position="128"/>
    </location>
</feature>
<name>A0ABD6BVP8_9EURY</name>
<dbReference type="RefSeq" id="WP_256417045.1">
    <property type="nucleotide sequence ID" value="NZ_JANHDL010000002.1"/>
</dbReference>
<evidence type="ECO:0000313" key="3">
    <source>
        <dbReference type="Proteomes" id="UP001597185"/>
    </source>
</evidence>
<proteinExistence type="predicted"/>
<dbReference type="Gene3D" id="2.60.40.2360">
    <property type="entry name" value="Intracellular proteinase inhibitor BsuPI"/>
    <property type="match status" value="1"/>
</dbReference>
<keyword evidence="3" id="KW-1185">Reference proteome</keyword>
<dbReference type="EMBL" id="JBHUDB010000001">
    <property type="protein sequence ID" value="MFD1569202.1"/>
    <property type="molecule type" value="Genomic_DNA"/>
</dbReference>
<evidence type="ECO:0000259" key="1">
    <source>
        <dbReference type="Pfam" id="PF12690"/>
    </source>
</evidence>